<dbReference type="Proteomes" id="UP000030671">
    <property type="component" value="Unassembled WGS sequence"/>
</dbReference>
<accession>W4JYU7</accession>
<organism evidence="2 3">
    <name type="scientific">Heterobasidion irregulare (strain TC 32-1)</name>
    <dbReference type="NCBI Taxonomy" id="747525"/>
    <lineage>
        <taxon>Eukaryota</taxon>
        <taxon>Fungi</taxon>
        <taxon>Dikarya</taxon>
        <taxon>Basidiomycota</taxon>
        <taxon>Agaricomycotina</taxon>
        <taxon>Agaricomycetes</taxon>
        <taxon>Russulales</taxon>
        <taxon>Bondarzewiaceae</taxon>
        <taxon>Heterobasidion</taxon>
        <taxon>Heterobasidion annosum species complex</taxon>
    </lineage>
</organism>
<keyword evidence="3" id="KW-1185">Reference proteome</keyword>
<dbReference type="GeneID" id="20673619"/>
<dbReference type="KEGG" id="hir:HETIRDRAFT_419973"/>
<dbReference type="EMBL" id="KI925461">
    <property type="protein sequence ID" value="ETW78737.1"/>
    <property type="molecule type" value="Genomic_DNA"/>
</dbReference>
<evidence type="ECO:0000313" key="2">
    <source>
        <dbReference type="EMBL" id="ETW78737.1"/>
    </source>
</evidence>
<evidence type="ECO:0000313" key="3">
    <source>
        <dbReference type="Proteomes" id="UP000030671"/>
    </source>
</evidence>
<feature type="region of interest" description="Disordered" evidence="1">
    <location>
        <begin position="1"/>
        <end position="23"/>
    </location>
</feature>
<name>W4JYU7_HETIT</name>
<evidence type="ECO:0000256" key="1">
    <source>
        <dbReference type="SAM" id="MobiDB-lite"/>
    </source>
</evidence>
<proteinExistence type="predicted"/>
<dbReference type="InParanoid" id="W4JYU7"/>
<dbReference type="RefSeq" id="XP_009549049.1">
    <property type="nucleotide sequence ID" value="XM_009550754.1"/>
</dbReference>
<gene>
    <name evidence="2" type="ORF">HETIRDRAFT_419973</name>
</gene>
<sequence>MYDLSSADFPSNGPSGSLRHSLGSTMLNQHQSLAIPAGHQLSMHPVVTPIRLVTSLLGTRPEGRLV</sequence>
<protein>
    <submittedName>
        <fullName evidence="2">Uncharacterized protein</fullName>
    </submittedName>
</protein>
<dbReference type="HOGENOM" id="CLU_2831488_0_0_1"/>
<dbReference type="AlphaFoldDB" id="W4JYU7"/>
<reference evidence="2 3" key="1">
    <citation type="journal article" date="2012" name="New Phytol.">
        <title>Insight into trade-off between wood decay and parasitism from the genome of a fungal forest pathogen.</title>
        <authorList>
            <person name="Olson A."/>
            <person name="Aerts A."/>
            <person name="Asiegbu F."/>
            <person name="Belbahri L."/>
            <person name="Bouzid O."/>
            <person name="Broberg A."/>
            <person name="Canback B."/>
            <person name="Coutinho P.M."/>
            <person name="Cullen D."/>
            <person name="Dalman K."/>
            <person name="Deflorio G."/>
            <person name="van Diepen L.T."/>
            <person name="Dunand C."/>
            <person name="Duplessis S."/>
            <person name="Durling M."/>
            <person name="Gonthier P."/>
            <person name="Grimwood J."/>
            <person name="Fossdal C.G."/>
            <person name="Hansson D."/>
            <person name="Henrissat B."/>
            <person name="Hietala A."/>
            <person name="Himmelstrand K."/>
            <person name="Hoffmeister D."/>
            <person name="Hogberg N."/>
            <person name="James T.Y."/>
            <person name="Karlsson M."/>
            <person name="Kohler A."/>
            <person name="Kues U."/>
            <person name="Lee Y.H."/>
            <person name="Lin Y.C."/>
            <person name="Lind M."/>
            <person name="Lindquist E."/>
            <person name="Lombard V."/>
            <person name="Lucas S."/>
            <person name="Lunden K."/>
            <person name="Morin E."/>
            <person name="Murat C."/>
            <person name="Park J."/>
            <person name="Raffaello T."/>
            <person name="Rouze P."/>
            <person name="Salamov A."/>
            <person name="Schmutz J."/>
            <person name="Solheim H."/>
            <person name="Stahlberg J."/>
            <person name="Velez H."/>
            <person name="de Vries R.P."/>
            <person name="Wiebenga A."/>
            <person name="Woodward S."/>
            <person name="Yakovlev I."/>
            <person name="Garbelotto M."/>
            <person name="Martin F."/>
            <person name="Grigoriev I.V."/>
            <person name="Stenlid J."/>
        </authorList>
    </citation>
    <scope>NUCLEOTIDE SEQUENCE [LARGE SCALE GENOMIC DNA]</scope>
    <source>
        <strain evidence="2 3">TC 32-1</strain>
    </source>
</reference>